<comment type="catalytic activity">
    <reaction evidence="1">
        <text>5-hydroxy-2-oxo-4-ureido-2,5-dihydro-1H-imidazole-5-carboxylate + H(+) = (S)-allantoin + CO2</text>
        <dbReference type="Rhea" id="RHEA:26301"/>
        <dbReference type="ChEBI" id="CHEBI:15378"/>
        <dbReference type="ChEBI" id="CHEBI:15678"/>
        <dbReference type="ChEBI" id="CHEBI:16526"/>
        <dbReference type="ChEBI" id="CHEBI:58639"/>
        <dbReference type="EC" id="4.1.1.97"/>
    </reaction>
</comment>
<dbReference type="SUPFAM" id="SSF158694">
    <property type="entry name" value="UraD-Like"/>
    <property type="match status" value="1"/>
</dbReference>
<evidence type="ECO:0000256" key="5">
    <source>
        <dbReference type="ARBA" id="ARBA00022793"/>
    </source>
</evidence>
<dbReference type="GO" id="GO:0005777">
    <property type="term" value="C:peroxisome"/>
    <property type="evidence" value="ECO:0007669"/>
    <property type="project" value="TreeGrafter"/>
</dbReference>
<evidence type="ECO:0000256" key="3">
    <source>
        <dbReference type="ARBA" id="ARBA00012257"/>
    </source>
</evidence>
<evidence type="ECO:0000259" key="7">
    <source>
        <dbReference type="Pfam" id="PF09349"/>
    </source>
</evidence>
<dbReference type="GO" id="GO:0019628">
    <property type="term" value="P:urate catabolic process"/>
    <property type="evidence" value="ECO:0007669"/>
    <property type="project" value="TreeGrafter"/>
</dbReference>
<evidence type="ECO:0000313" key="8">
    <source>
        <dbReference type="EMBL" id="SVB03966.1"/>
    </source>
</evidence>
<organism evidence="8">
    <name type="scientific">marine metagenome</name>
    <dbReference type="NCBI Taxonomy" id="408172"/>
    <lineage>
        <taxon>unclassified sequences</taxon>
        <taxon>metagenomes</taxon>
        <taxon>ecological metagenomes</taxon>
    </lineage>
</organism>
<evidence type="ECO:0000256" key="1">
    <source>
        <dbReference type="ARBA" id="ARBA00001163"/>
    </source>
</evidence>
<accession>A0A382AR51</accession>
<keyword evidence="4" id="KW-0659">Purine metabolism</keyword>
<gene>
    <name evidence="8" type="ORF">METZ01_LOCUS156820</name>
</gene>
<keyword evidence="6" id="KW-0456">Lyase</keyword>
<protein>
    <recommendedName>
        <fullName evidence="3">2-oxo-4-hydroxy-4-carboxy-5-ureidoimidazoline decarboxylase</fullName>
        <ecNumber evidence="3">4.1.1.97</ecNumber>
    </recommendedName>
</protein>
<name>A0A382AR51_9ZZZZ</name>
<proteinExistence type="predicted"/>
<dbReference type="Gene3D" id="1.10.3330.10">
    <property type="entry name" value="Oxo-4-hydroxy-4-carboxy-5-ureidoimidazoline decarboxylase"/>
    <property type="match status" value="1"/>
</dbReference>
<dbReference type="GO" id="GO:0006144">
    <property type="term" value="P:purine nucleobase metabolic process"/>
    <property type="evidence" value="ECO:0007669"/>
    <property type="project" value="UniProtKB-KW"/>
</dbReference>
<dbReference type="InterPro" id="IPR018020">
    <property type="entry name" value="OHCU_decarboxylase"/>
</dbReference>
<keyword evidence="5" id="KW-0210">Decarboxylase</keyword>
<dbReference type="Pfam" id="PF09349">
    <property type="entry name" value="OHCU_decarbox"/>
    <property type="match status" value="1"/>
</dbReference>
<comment type="pathway">
    <text evidence="2">Purine metabolism; urate degradation; (S)-allantoin from urate: step 3/3.</text>
</comment>
<dbReference type="EMBL" id="UINC01026465">
    <property type="protein sequence ID" value="SVB03966.1"/>
    <property type="molecule type" value="Genomic_DNA"/>
</dbReference>
<evidence type="ECO:0000256" key="4">
    <source>
        <dbReference type="ARBA" id="ARBA00022631"/>
    </source>
</evidence>
<reference evidence="8" key="1">
    <citation type="submission" date="2018-05" db="EMBL/GenBank/DDBJ databases">
        <authorList>
            <person name="Lanie J.A."/>
            <person name="Ng W.-L."/>
            <person name="Kazmierczak K.M."/>
            <person name="Andrzejewski T.M."/>
            <person name="Davidsen T.M."/>
            <person name="Wayne K.J."/>
            <person name="Tettelin H."/>
            <person name="Glass J.I."/>
            <person name="Rusch D."/>
            <person name="Podicherti R."/>
            <person name="Tsui H.-C.T."/>
            <person name="Winkler M.E."/>
        </authorList>
    </citation>
    <scope>NUCLEOTIDE SEQUENCE</scope>
</reference>
<evidence type="ECO:0000256" key="2">
    <source>
        <dbReference type="ARBA" id="ARBA00004754"/>
    </source>
</evidence>
<evidence type="ECO:0000256" key="6">
    <source>
        <dbReference type="ARBA" id="ARBA00023239"/>
    </source>
</evidence>
<dbReference type="PANTHER" id="PTHR43466">
    <property type="entry name" value="2-OXO-4-HYDROXY-4-CARBOXY-5-UREIDOIMIDAZOLINE DECARBOXYLASE-RELATED"/>
    <property type="match status" value="1"/>
</dbReference>
<feature type="domain" description="Oxo-4-hydroxy-4-carboxy-5-ureidoimidazoline decarboxylase" evidence="7">
    <location>
        <begin position="2"/>
        <end position="132"/>
    </location>
</feature>
<feature type="non-terminal residue" evidence="8">
    <location>
        <position position="1"/>
    </location>
</feature>
<dbReference type="PANTHER" id="PTHR43466:SF1">
    <property type="entry name" value="2-OXO-4-HYDROXY-4-CARBOXY-5-UREIDOIMIDAZOLINE DECARBOXYLASE-RELATED"/>
    <property type="match status" value="1"/>
</dbReference>
<sequence>TRLLAERPFKSVQALTELASEIWFSVNETAWLEAFAAHPKIGDLDVLRDKYAVTASLEQGQVQQASDATLHGLADLNQLYERRFGFIFIVFATGKSAEAMLALLKKRLNNNRNLELETNALEQNKITLLRLRRLFQVDKIES</sequence>
<dbReference type="AlphaFoldDB" id="A0A382AR51"/>
<dbReference type="EC" id="4.1.1.97" evidence="3"/>
<dbReference type="GO" id="GO:0051997">
    <property type="term" value="F:2-oxo-4-hydroxy-4-carboxy-5-ureidoimidazoline decarboxylase activity"/>
    <property type="evidence" value="ECO:0007669"/>
    <property type="project" value="UniProtKB-EC"/>
</dbReference>
<dbReference type="NCBIfam" id="NF010372">
    <property type="entry name" value="PRK13798.1"/>
    <property type="match status" value="1"/>
</dbReference>
<dbReference type="InterPro" id="IPR036778">
    <property type="entry name" value="OHCU_decarboxylase_sf"/>
</dbReference>